<protein>
    <submittedName>
        <fullName evidence="10">Glucan endo-1,3-beta-glucosidase 1</fullName>
    </submittedName>
</protein>
<evidence type="ECO:0000313" key="11">
    <source>
        <dbReference type="Proteomes" id="UP001179952"/>
    </source>
</evidence>
<evidence type="ECO:0000256" key="2">
    <source>
        <dbReference type="ARBA" id="ARBA00022475"/>
    </source>
</evidence>
<keyword evidence="11" id="KW-1185">Reference proteome</keyword>
<evidence type="ECO:0000256" key="5">
    <source>
        <dbReference type="ARBA" id="ARBA00023136"/>
    </source>
</evidence>
<comment type="subcellular location">
    <subcellularLocation>
        <location evidence="1">Cell membrane</location>
        <topology evidence="1">Lipid-anchor</topology>
        <topology evidence="1">GPI-anchor</topology>
    </subcellularLocation>
</comment>
<dbReference type="Gene3D" id="1.20.58.1040">
    <property type="match status" value="1"/>
</dbReference>
<organism evidence="10 11">
    <name type="scientific">Acorus gramineus</name>
    <name type="common">Dwarf sweet flag</name>
    <dbReference type="NCBI Taxonomy" id="55184"/>
    <lineage>
        <taxon>Eukaryota</taxon>
        <taxon>Viridiplantae</taxon>
        <taxon>Streptophyta</taxon>
        <taxon>Embryophyta</taxon>
        <taxon>Tracheophyta</taxon>
        <taxon>Spermatophyta</taxon>
        <taxon>Magnoliopsida</taxon>
        <taxon>Liliopsida</taxon>
        <taxon>Acoraceae</taxon>
        <taxon>Acorus</taxon>
    </lineage>
</organism>
<reference evidence="10" key="2">
    <citation type="submission" date="2023-06" db="EMBL/GenBank/DDBJ databases">
        <authorList>
            <person name="Ma L."/>
            <person name="Liu K.-W."/>
            <person name="Li Z."/>
            <person name="Hsiao Y.-Y."/>
            <person name="Qi Y."/>
            <person name="Fu T."/>
            <person name="Tang G."/>
            <person name="Zhang D."/>
            <person name="Sun W.-H."/>
            <person name="Liu D.-K."/>
            <person name="Li Y."/>
            <person name="Chen G.-Z."/>
            <person name="Liu X.-D."/>
            <person name="Liao X.-Y."/>
            <person name="Jiang Y.-T."/>
            <person name="Yu X."/>
            <person name="Hao Y."/>
            <person name="Huang J."/>
            <person name="Zhao X.-W."/>
            <person name="Ke S."/>
            <person name="Chen Y.-Y."/>
            <person name="Wu W.-L."/>
            <person name="Hsu J.-L."/>
            <person name="Lin Y.-F."/>
            <person name="Huang M.-D."/>
            <person name="Li C.-Y."/>
            <person name="Huang L."/>
            <person name="Wang Z.-W."/>
            <person name="Zhao X."/>
            <person name="Zhong W.-Y."/>
            <person name="Peng D.-H."/>
            <person name="Ahmad S."/>
            <person name="Lan S."/>
            <person name="Zhang J.-S."/>
            <person name="Tsai W.-C."/>
            <person name="Van De Peer Y."/>
            <person name="Liu Z.-J."/>
        </authorList>
    </citation>
    <scope>NUCLEOTIDE SEQUENCE</scope>
    <source>
        <strain evidence="10">SCP</strain>
        <tissue evidence="10">Leaves</tissue>
    </source>
</reference>
<evidence type="ECO:0000256" key="3">
    <source>
        <dbReference type="ARBA" id="ARBA00022622"/>
    </source>
</evidence>
<keyword evidence="2" id="KW-1003">Cell membrane</keyword>
<evidence type="ECO:0000256" key="4">
    <source>
        <dbReference type="ARBA" id="ARBA00022729"/>
    </source>
</evidence>
<dbReference type="AlphaFoldDB" id="A0AAV9B0D3"/>
<reference evidence="10" key="1">
    <citation type="journal article" date="2023" name="Nat. Commun.">
        <title>Diploid and tetraploid genomes of Acorus and the evolution of monocots.</title>
        <authorList>
            <person name="Ma L."/>
            <person name="Liu K.W."/>
            <person name="Li Z."/>
            <person name="Hsiao Y.Y."/>
            <person name="Qi Y."/>
            <person name="Fu T."/>
            <person name="Tang G.D."/>
            <person name="Zhang D."/>
            <person name="Sun W.H."/>
            <person name="Liu D.K."/>
            <person name="Li Y."/>
            <person name="Chen G.Z."/>
            <person name="Liu X.D."/>
            <person name="Liao X.Y."/>
            <person name="Jiang Y.T."/>
            <person name="Yu X."/>
            <person name="Hao Y."/>
            <person name="Huang J."/>
            <person name="Zhao X.W."/>
            <person name="Ke S."/>
            <person name="Chen Y.Y."/>
            <person name="Wu W.L."/>
            <person name="Hsu J.L."/>
            <person name="Lin Y.F."/>
            <person name="Huang M.D."/>
            <person name="Li C.Y."/>
            <person name="Huang L."/>
            <person name="Wang Z.W."/>
            <person name="Zhao X."/>
            <person name="Zhong W.Y."/>
            <person name="Peng D.H."/>
            <person name="Ahmad S."/>
            <person name="Lan S."/>
            <person name="Zhang J.S."/>
            <person name="Tsai W.C."/>
            <person name="Van de Peer Y."/>
            <person name="Liu Z.J."/>
        </authorList>
    </citation>
    <scope>NUCLEOTIDE SEQUENCE</scope>
    <source>
        <strain evidence="10">SCP</strain>
    </source>
</reference>
<dbReference type="GO" id="GO:0005886">
    <property type="term" value="C:plasma membrane"/>
    <property type="evidence" value="ECO:0007669"/>
    <property type="project" value="UniProtKB-SubCell"/>
</dbReference>
<dbReference type="Pfam" id="PF07983">
    <property type="entry name" value="X8"/>
    <property type="match status" value="1"/>
</dbReference>
<proteinExistence type="predicted"/>
<evidence type="ECO:0000256" key="6">
    <source>
        <dbReference type="ARBA" id="ARBA00023157"/>
    </source>
</evidence>
<keyword evidence="7" id="KW-0325">Glycoprotein</keyword>
<gene>
    <name evidence="10" type="ORF">QJS04_geneDACA005274</name>
</gene>
<dbReference type="SMART" id="SM00768">
    <property type="entry name" value="X8"/>
    <property type="match status" value="1"/>
</dbReference>
<feature type="domain" description="X8" evidence="9">
    <location>
        <begin position="29"/>
        <end position="114"/>
    </location>
</feature>
<feature type="signal peptide" evidence="8">
    <location>
        <begin position="1"/>
        <end position="23"/>
    </location>
</feature>
<evidence type="ECO:0000256" key="7">
    <source>
        <dbReference type="ARBA" id="ARBA00023180"/>
    </source>
</evidence>
<keyword evidence="5" id="KW-0472">Membrane</keyword>
<comment type="caution">
    <text evidence="10">The sequence shown here is derived from an EMBL/GenBank/DDBJ whole genome shotgun (WGS) entry which is preliminary data.</text>
</comment>
<dbReference type="GO" id="GO:0098552">
    <property type="term" value="C:side of membrane"/>
    <property type="evidence" value="ECO:0007669"/>
    <property type="project" value="UniProtKB-KW"/>
</dbReference>
<keyword evidence="4 8" id="KW-0732">Signal</keyword>
<name>A0AAV9B0D3_ACOGR</name>
<evidence type="ECO:0000256" key="8">
    <source>
        <dbReference type="SAM" id="SignalP"/>
    </source>
</evidence>
<dbReference type="PANTHER" id="PTHR31044:SF35">
    <property type="entry name" value="GLUCAN ENDO-1,3-BETA-GLUCOSIDASE 4-LIKE"/>
    <property type="match status" value="1"/>
</dbReference>
<dbReference type="PANTHER" id="PTHR31044">
    <property type="entry name" value="BETA-1,3 GLUCANASE"/>
    <property type="match status" value="1"/>
</dbReference>
<dbReference type="GO" id="GO:0009506">
    <property type="term" value="C:plasmodesma"/>
    <property type="evidence" value="ECO:0007669"/>
    <property type="project" value="UniProtKB-ARBA"/>
</dbReference>
<accession>A0AAV9B0D3</accession>
<dbReference type="InterPro" id="IPR044788">
    <property type="entry name" value="X8_dom_prot"/>
</dbReference>
<evidence type="ECO:0000313" key="10">
    <source>
        <dbReference type="EMBL" id="KAK1269898.1"/>
    </source>
</evidence>
<keyword evidence="3" id="KW-0336">GPI-anchor</keyword>
<evidence type="ECO:0000256" key="1">
    <source>
        <dbReference type="ARBA" id="ARBA00004609"/>
    </source>
</evidence>
<dbReference type="Proteomes" id="UP001179952">
    <property type="component" value="Unassembled WGS sequence"/>
</dbReference>
<sequence>MASVKPLIFVSSLLVIFLTQNSGGEVLKLWCIADSQMPEDVLQRAMDWACESGGDNCTMTQEGQPCYLPNTLKDHASYAFNSYYQRFKSQADSCVFGSAAMVTETDPSHDSCIFECLPWSD</sequence>
<dbReference type="FunFam" id="1.20.58.1040:FF:000001">
    <property type="entry name" value="Glucan endo-1,3-beta-glucosidase 4"/>
    <property type="match status" value="1"/>
</dbReference>
<keyword evidence="3" id="KW-0449">Lipoprotein</keyword>
<dbReference type="EMBL" id="JAUJYN010000006">
    <property type="protein sequence ID" value="KAK1269898.1"/>
    <property type="molecule type" value="Genomic_DNA"/>
</dbReference>
<feature type="chain" id="PRO_5043798901" evidence="8">
    <location>
        <begin position="24"/>
        <end position="121"/>
    </location>
</feature>
<evidence type="ECO:0000259" key="9">
    <source>
        <dbReference type="SMART" id="SM00768"/>
    </source>
</evidence>
<dbReference type="InterPro" id="IPR012946">
    <property type="entry name" value="X8"/>
</dbReference>
<keyword evidence="6" id="KW-1015">Disulfide bond</keyword>